<organism evidence="1 2">
    <name type="scientific">Cordylochernes scorpioides</name>
    <dbReference type="NCBI Taxonomy" id="51811"/>
    <lineage>
        <taxon>Eukaryota</taxon>
        <taxon>Metazoa</taxon>
        <taxon>Ecdysozoa</taxon>
        <taxon>Arthropoda</taxon>
        <taxon>Chelicerata</taxon>
        <taxon>Arachnida</taxon>
        <taxon>Pseudoscorpiones</taxon>
        <taxon>Cheliferoidea</taxon>
        <taxon>Chernetidae</taxon>
        <taxon>Cordylochernes</taxon>
    </lineage>
</organism>
<proteinExistence type="predicted"/>
<gene>
    <name evidence="1" type="ORF">LAZ67_3002262</name>
</gene>
<name>A0ABY6K7P1_9ARAC</name>
<protein>
    <submittedName>
        <fullName evidence="1">Uncharacterized protein</fullName>
    </submittedName>
</protein>
<keyword evidence="2" id="KW-1185">Reference proteome</keyword>
<evidence type="ECO:0000313" key="2">
    <source>
        <dbReference type="Proteomes" id="UP001235939"/>
    </source>
</evidence>
<dbReference type="Proteomes" id="UP001235939">
    <property type="component" value="Chromosome 03"/>
</dbReference>
<sequence length="200" mass="22422">MIIMACTTCTRDKQKKKRKIDPVEPEEASMNVNTESDTQDVLCLCKEVDPQMSEEIPHLMKGIAEELHQALLPRDVQSTEQFITECCRVEALRCSIRNKEEYATPMNGGQLKESQSVSTANAQVTSSAIAATRIDTMKRGEMNISKASAFGMEVWCHQVSKFLGKKNGLLESRVGHWVIFVYPDPTGGWERHLESWSNGA</sequence>
<evidence type="ECO:0000313" key="1">
    <source>
        <dbReference type="EMBL" id="UYV64881.1"/>
    </source>
</evidence>
<accession>A0ABY6K7P1</accession>
<dbReference type="EMBL" id="CP092865">
    <property type="protein sequence ID" value="UYV64881.1"/>
    <property type="molecule type" value="Genomic_DNA"/>
</dbReference>
<reference evidence="1 2" key="1">
    <citation type="submission" date="2022-01" db="EMBL/GenBank/DDBJ databases">
        <title>A chromosomal length assembly of Cordylochernes scorpioides.</title>
        <authorList>
            <person name="Zeh D."/>
            <person name="Zeh J."/>
        </authorList>
    </citation>
    <scope>NUCLEOTIDE SEQUENCE [LARGE SCALE GENOMIC DNA]</scope>
    <source>
        <strain evidence="1">IN4F17</strain>
        <tissue evidence="1">Whole Body</tissue>
    </source>
</reference>